<evidence type="ECO:0000259" key="2">
    <source>
        <dbReference type="Pfam" id="PF04784"/>
    </source>
</evidence>
<dbReference type="EMBL" id="JACHGY010000001">
    <property type="protein sequence ID" value="MBB6431667.1"/>
    <property type="molecule type" value="Genomic_DNA"/>
</dbReference>
<dbReference type="PANTHER" id="PTHR46361:SF3">
    <property type="entry name" value="ELECTRON CARRIER_ PROTEIN DISULFIDE OXIDOREDUCTASE"/>
    <property type="match status" value="1"/>
</dbReference>
<name>A0A7X0H9B6_9BACT</name>
<proteinExistence type="predicted"/>
<accession>A0A7X0H9B6</accession>
<sequence length="256" mass="28747">MQRFVNLPLTAVILAVATLLAPSNSVAEPSAFDGYDALLKAHVDDAGFVDYDALHAEPEALRRYVDSLADPEALPLLDQPEARLATLINAYNAFTLQLILDNYNGDEAPQSITDLHGGKPWDQEIWNLAGRTLSLNQLEHEIIRKQFDEPRIHWAVVCAAYSCPPLRAEAYTADRLEEQLAEQEAYVLNFNHPRYAVKQQSGLAVTKLFEWYGQDFGPDWKAYATERLGVPLTDQIQFVSYDWKLNSKANAASLKK</sequence>
<feature type="domain" description="DUF547" evidence="2">
    <location>
        <begin position="80"/>
        <end position="184"/>
    </location>
</feature>
<feature type="chain" id="PRO_5031541230" description="DUF547 domain-containing protein" evidence="1">
    <location>
        <begin position="28"/>
        <end position="256"/>
    </location>
</feature>
<evidence type="ECO:0000313" key="4">
    <source>
        <dbReference type="Proteomes" id="UP000541810"/>
    </source>
</evidence>
<reference evidence="3 4" key="1">
    <citation type="submission" date="2020-08" db="EMBL/GenBank/DDBJ databases">
        <title>Genomic Encyclopedia of Type Strains, Phase IV (KMG-IV): sequencing the most valuable type-strain genomes for metagenomic binning, comparative biology and taxonomic classification.</title>
        <authorList>
            <person name="Goeker M."/>
        </authorList>
    </citation>
    <scope>NUCLEOTIDE SEQUENCE [LARGE SCALE GENOMIC DNA]</scope>
    <source>
        <strain evidence="3 4">DSM 103725</strain>
    </source>
</reference>
<dbReference type="Proteomes" id="UP000541810">
    <property type="component" value="Unassembled WGS sequence"/>
</dbReference>
<keyword evidence="4" id="KW-1185">Reference proteome</keyword>
<keyword evidence="1" id="KW-0732">Signal</keyword>
<dbReference type="Pfam" id="PF04784">
    <property type="entry name" value="DUF547"/>
    <property type="match status" value="1"/>
</dbReference>
<gene>
    <name evidence="3" type="ORF">HNQ40_003473</name>
</gene>
<feature type="signal peptide" evidence="1">
    <location>
        <begin position="1"/>
        <end position="27"/>
    </location>
</feature>
<comment type="caution">
    <text evidence="3">The sequence shown here is derived from an EMBL/GenBank/DDBJ whole genome shotgun (WGS) entry which is preliminary data.</text>
</comment>
<evidence type="ECO:0000313" key="3">
    <source>
        <dbReference type="EMBL" id="MBB6431667.1"/>
    </source>
</evidence>
<dbReference type="AlphaFoldDB" id="A0A7X0H9B6"/>
<dbReference type="InterPro" id="IPR006869">
    <property type="entry name" value="DUF547"/>
</dbReference>
<dbReference type="RefSeq" id="WP_184679118.1">
    <property type="nucleotide sequence ID" value="NZ_JACHGY010000001.1"/>
</dbReference>
<organism evidence="3 4">
    <name type="scientific">Algisphaera agarilytica</name>
    <dbReference type="NCBI Taxonomy" id="1385975"/>
    <lineage>
        <taxon>Bacteria</taxon>
        <taxon>Pseudomonadati</taxon>
        <taxon>Planctomycetota</taxon>
        <taxon>Phycisphaerae</taxon>
        <taxon>Phycisphaerales</taxon>
        <taxon>Phycisphaeraceae</taxon>
        <taxon>Algisphaera</taxon>
    </lineage>
</organism>
<dbReference type="PANTHER" id="PTHR46361">
    <property type="entry name" value="ELECTRON CARRIER/ PROTEIN DISULFIDE OXIDOREDUCTASE"/>
    <property type="match status" value="1"/>
</dbReference>
<evidence type="ECO:0000256" key="1">
    <source>
        <dbReference type="SAM" id="SignalP"/>
    </source>
</evidence>
<protein>
    <recommendedName>
        <fullName evidence="2">DUF547 domain-containing protein</fullName>
    </recommendedName>
</protein>